<dbReference type="AlphaFoldDB" id="A0AAV4MWG3"/>
<dbReference type="Proteomes" id="UP001054945">
    <property type="component" value="Unassembled WGS sequence"/>
</dbReference>
<evidence type="ECO:0000259" key="2">
    <source>
        <dbReference type="PROSITE" id="PS51650"/>
    </source>
</evidence>
<reference evidence="3 4" key="1">
    <citation type="submission" date="2021-06" db="EMBL/GenBank/DDBJ databases">
        <title>Caerostris extrusa draft genome.</title>
        <authorList>
            <person name="Kono N."/>
            <person name="Arakawa K."/>
        </authorList>
    </citation>
    <scope>NUCLEOTIDE SEQUENCE [LARGE SCALE GENOMIC DNA]</scope>
</reference>
<dbReference type="PANTHER" id="PTHR23317">
    <property type="entry name" value="DEDICATOR OF CYTOKINESIS DOCK"/>
    <property type="match status" value="1"/>
</dbReference>
<evidence type="ECO:0000313" key="4">
    <source>
        <dbReference type="Proteomes" id="UP001054945"/>
    </source>
</evidence>
<dbReference type="Pfam" id="PF14429">
    <property type="entry name" value="DOCK-C2"/>
    <property type="match status" value="1"/>
</dbReference>
<feature type="domain" description="C2 DOCK-type" evidence="2">
    <location>
        <begin position="192"/>
        <end position="257"/>
    </location>
</feature>
<dbReference type="PROSITE" id="PS51650">
    <property type="entry name" value="C2_DOCK"/>
    <property type="match status" value="1"/>
</dbReference>
<dbReference type="InterPro" id="IPR027007">
    <property type="entry name" value="C2_DOCK-type_domain"/>
</dbReference>
<evidence type="ECO:0000256" key="1">
    <source>
        <dbReference type="PROSITE-ProRule" id="PRU00983"/>
    </source>
</evidence>
<name>A0AAV4MWG3_CAEEX</name>
<gene>
    <name evidence="3" type="primary">DOCK9</name>
    <name evidence="3" type="ORF">CEXT_201483</name>
</gene>
<proteinExistence type="inferred from homology"/>
<dbReference type="GO" id="GO:0007264">
    <property type="term" value="P:small GTPase-mediated signal transduction"/>
    <property type="evidence" value="ECO:0007669"/>
    <property type="project" value="InterPro"/>
</dbReference>
<comment type="caution">
    <text evidence="3">The sequence shown here is derived from an EMBL/GenBank/DDBJ whole genome shotgun (WGS) entry which is preliminary data.</text>
</comment>
<protein>
    <submittedName>
        <fullName evidence="3">Dedicator of cytokinesis protein 9</fullName>
    </submittedName>
</protein>
<dbReference type="Gene3D" id="2.60.40.150">
    <property type="entry name" value="C2 domain"/>
    <property type="match status" value="1"/>
</dbReference>
<comment type="similarity">
    <text evidence="1">Belongs to the DOCK family.</text>
</comment>
<dbReference type="PANTHER" id="PTHR23317:SF26">
    <property type="entry name" value="ZIZIMIN, ISOFORM K"/>
    <property type="match status" value="1"/>
</dbReference>
<dbReference type="EMBL" id="BPLR01002577">
    <property type="protein sequence ID" value="GIX75284.1"/>
    <property type="molecule type" value="Genomic_DNA"/>
</dbReference>
<dbReference type="InterPro" id="IPR026791">
    <property type="entry name" value="DOCK"/>
</dbReference>
<accession>A0AAV4MWG3</accession>
<keyword evidence="4" id="KW-1185">Reference proteome</keyword>
<dbReference type="GO" id="GO:0005085">
    <property type="term" value="F:guanyl-nucleotide exchange factor activity"/>
    <property type="evidence" value="ECO:0007669"/>
    <property type="project" value="InterPro"/>
</dbReference>
<dbReference type="InterPro" id="IPR035892">
    <property type="entry name" value="C2_domain_sf"/>
</dbReference>
<evidence type="ECO:0000313" key="3">
    <source>
        <dbReference type="EMBL" id="GIX75284.1"/>
    </source>
</evidence>
<organism evidence="3 4">
    <name type="scientific">Caerostris extrusa</name>
    <name type="common">Bark spider</name>
    <name type="synonym">Caerostris bankana</name>
    <dbReference type="NCBI Taxonomy" id="172846"/>
    <lineage>
        <taxon>Eukaryota</taxon>
        <taxon>Metazoa</taxon>
        <taxon>Ecdysozoa</taxon>
        <taxon>Arthropoda</taxon>
        <taxon>Chelicerata</taxon>
        <taxon>Arachnida</taxon>
        <taxon>Araneae</taxon>
        <taxon>Araneomorphae</taxon>
        <taxon>Entelegynae</taxon>
        <taxon>Araneoidea</taxon>
        <taxon>Araneidae</taxon>
        <taxon>Caerostris</taxon>
    </lineage>
</organism>
<sequence length="744" mass="84891">MLPMKSRKSSVPLNQINTLSNCNGDSNQCLPNPHLRDIGEEWLFLMFNILSQNYIFVLRIEKVLQGGISQAADPYIRAQSGSNLGRLGAKVQKIARSCCQRLGHYRMPFAWAARPIFKPLSDELDMNIEFGPLYRQEGNKLSDEDLLRLLFFDHIVGATCAISYPPKCEPTIEIQQFPTNVASSCNPYVTYTNHLYIFPKSLKYDSQKTFTKARNIVCTVEFRDGDGENVEPLKVIYGIPGESIYCTRASSSITHHNITLIFIKRLKCFFLLNCMRNIIYSLHSITSVVNSQKVPKDEMCLLPVLLVMLGYPFLTKDVSINLPPGYLSCKPLGLGKGFSGPEIRWVDGVVGFGLWDLTTCPVIPSLCHRPRPQSMPMILPVTSPQDDSLVAPGSEVGREVSKYVKVQHGMTKTLKTLHAVDMSTIIYFLPTLLNELFHLIVMTSNEDVALNTVRVLIHIVHGVHEAGKNDILHSYVQYVFKTQELTVKKRVVHEELTFMVLLPNHQQISCSTLIVNRERIKMLRQERFPADYQLCVRSLVDGIVPHILQKHKELPIETKQANISLAFFLKKCLSLMDRGFVFKLIKSYLEKFVPNDIKTLHEYKFEFLEIICFHEHFIALNLPIMRSMGVHGQTKNMKDFEHEYRLSDEFCRHHFLLGTLLQEIRASLCEVHDIRQTAISVFKNLLAKHAFDDRYQGKVHQARIASLYLPFISILIENYSSLHLKTPPATPPPIKKLEKVAIPK</sequence>